<name>E0SP40_IGNAA</name>
<dbReference type="Pfam" id="PF01877">
    <property type="entry name" value="RNA_binding"/>
    <property type="match status" value="1"/>
</dbReference>
<proteinExistence type="inferred from homology"/>
<evidence type="ECO:0000313" key="2">
    <source>
        <dbReference type="EMBL" id="ADM26858.1"/>
    </source>
</evidence>
<gene>
    <name evidence="2" type="ordered locus">Igag_0005</name>
</gene>
<dbReference type="NCBIfam" id="NF001687">
    <property type="entry name" value="PRK00447.1"/>
    <property type="match status" value="1"/>
</dbReference>
<reference evidence="2 3" key="1">
    <citation type="journal article" date="2010" name="Stand. Genomic Sci.">
        <title>Complete genome sequence of Ignisphaera aggregans type strain (AQ1.S1).</title>
        <authorList>
            <person name="Goker M."/>
            <person name="Held B."/>
            <person name="Lapidus A."/>
            <person name="Nolan M."/>
            <person name="Spring S."/>
            <person name="Yasawong M."/>
            <person name="Lucas S."/>
            <person name="Glavina Del Rio T."/>
            <person name="Tice H."/>
            <person name="Cheng J.F."/>
            <person name="Goodwin L."/>
            <person name="Tapia R."/>
            <person name="Pitluck S."/>
            <person name="Liolios K."/>
            <person name="Ivanova N."/>
            <person name="Mavromatis K."/>
            <person name="Mikhailova N."/>
            <person name="Pati A."/>
            <person name="Chen A."/>
            <person name="Palaniappan K."/>
            <person name="Brambilla E."/>
            <person name="Land M."/>
            <person name="Hauser L."/>
            <person name="Chang Y.J."/>
            <person name="Jeffries C.D."/>
            <person name="Brettin T."/>
            <person name="Detter J.C."/>
            <person name="Han C."/>
            <person name="Rohde M."/>
            <person name="Sikorski J."/>
            <person name="Woyke T."/>
            <person name="Bristow J."/>
            <person name="Eisen J.A."/>
            <person name="Markowitz V."/>
            <person name="Hugenholtz P."/>
            <person name="Kyrpides N.C."/>
            <person name="Klenk H.P."/>
        </authorList>
    </citation>
    <scope>NUCLEOTIDE SEQUENCE [LARGE SCALE GENOMIC DNA]</scope>
    <source>
        <strain evidence="3">DSM 17230 / JCM 13409 / AQ1.S1</strain>
    </source>
</reference>
<dbReference type="BioCyc" id="IAGG583356:GHAH-6-MONOMER"/>
<dbReference type="SUPFAM" id="SSF55282">
    <property type="entry name" value="RL5-like"/>
    <property type="match status" value="1"/>
</dbReference>
<evidence type="ECO:0000313" key="3">
    <source>
        <dbReference type="Proteomes" id="UP000001304"/>
    </source>
</evidence>
<dbReference type="EMBL" id="CP002098">
    <property type="protein sequence ID" value="ADM26858.1"/>
    <property type="molecule type" value="Genomic_DNA"/>
</dbReference>
<dbReference type="InterPro" id="IPR002739">
    <property type="entry name" value="PAB1135-like"/>
</dbReference>
<keyword evidence="3" id="KW-1185">Reference proteome</keyword>
<sequence length="146" mass="16626">MVYIRIEAEVKPTEDVSKVLRAIKNIIDSENIKIEDIGNEYKVIIVEETNINSLKKLYSLLRRQKILDSARNILLRHLKGNSVEFKLNKQAVYQGVISFVESDTESPLGAITILITSPKINLIIDWLTPRTSRGKPIWEIEPPSDA</sequence>
<protein>
    <recommendedName>
        <fullName evidence="1">UPF0201 protein Igag_0005</fullName>
    </recommendedName>
</protein>
<dbReference type="HAMAP" id="MF_01112">
    <property type="entry name" value="UPF0201"/>
    <property type="match status" value="1"/>
</dbReference>
<dbReference type="KEGG" id="iag:Igag_0005"/>
<dbReference type="Proteomes" id="UP000001304">
    <property type="component" value="Chromosome"/>
</dbReference>
<dbReference type="Gene3D" id="3.30.1440.10">
    <property type="match status" value="1"/>
</dbReference>
<dbReference type="STRING" id="583356.Igag_0005"/>
<accession>E0SP40</accession>
<organism evidence="2 3">
    <name type="scientific">Ignisphaera aggregans (strain DSM 17230 / JCM 13409 / AQ1.S1)</name>
    <dbReference type="NCBI Taxonomy" id="583356"/>
    <lineage>
        <taxon>Archaea</taxon>
        <taxon>Thermoproteota</taxon>
        <taxon>Thermoprotei</taxon>
        <taxon>Desulfurococcales</taxon>
        <taxon>Desulfurococcaceae</taxon>
        <taxon>Ignisphaera</taxon>
    </lineage>
</organism>
<dbReference type="AlphaFoldDB" id="E0SP40"/>
<evidence type="ECO:0000256" key="1">
    <source>
        <dbReference type="HAMAP-Rule" id="MF_01112"/>
    </source>
</evidence>
<dbReference type="HOGENOM" id="CLU_134829_1_0_2"/>
<dbReference type="PANTHER" id="PTHR39652">
    <property type="entry name" value="UPF0201 PROTEIN TK1335"/>
    <property type="match status" value="1"/>
</dbReference>
<dbReference type="PANTHER" id="PTHR39652:SF1">
    <property type="entry name" value="UPF0201 PROTEIN TK1335"/>
    <property type="match status" value="1"/>
</dbReference>
<comment type="similarity">
    <text evidence="1">Belongs to the UPF0201 family.</text>
</comment>
<dbReference type="InterPro" id="IPR022803">
    <property type="entry name" value="Ribosomal_uL5_dom_sf"/>
</dbReference>